<dbReference type="InterPro" id="IPR021253">
    <property type="entry name" value="ZrgA-like"/>
</dbReference>
<name>A0A4R3YQK0_9GAMM</name>
<dbReference type="EMBL" id="SMCS01000003">
    <property type="protein sequence ID" value="TCV94681.1"/>
    <property type="molecule type" value="Genomic_DNA"/>
</dbReference>
<feature type="signal peptide" evidence="1">
    <location>
        <begin position="1"/>
        <end position="21"/>
    </location>
</feature>
<dbReference type="Proteomes" id="UP000295645">
    <property type="component" value="Unassembled WGS sequence"/>
</dbReference>
<evidence type="ECO:0000313" key="3">
    <source>
        <dbReference type="Proteomes" id="UP000295645"/>
    </source>
</evidence>
<feature type="chain" id="PRO_5020308214" evidence="1">
    <location>
        <begin position="22"/>
        <end position="176"/>
    </location>
</feature>
<protein>
    <submittedName>
        <fullName evidence="2">Uncharacterized protein DUF2796</fullName>
    </submittedName>
</protein>
<proteinExistence type="predicted"/>
<sequence length="176" mass="18690">MRNSIAAFLLVASIAAASVRAQDVRQLGPHVHGQTRVQVVVDGDTLDVSLVIPGADAVGFEHPPAGPVEAAAYKNAVAKLRVSRRWLQPSAAAACVPVSVEVSPHGYGQDAVVGMHAELEAIYRFRCSHVSALDAIDVRLVDVFPATHTIVADVLLHDGALRQELDPGMVRIDLKP</sequence>
<evidence type="ECO:0000313" key="2">
    <source>
        <dbReference type="EMBL" id="TCV94681.1"/>
    </source>
</evidence>
<organism evidence="2 3">
    <name type="scientific">Luteibacter rhizovicinus</name>
    <dbReference type="NCBI Taxonomy" id="242606"/>
    <lineage>
        <taxon>Bacteria</taxon>
        <taxon>Pseudomonadati</taxon>
        <taxon>Pseudomonadota</taxon>
        <taxon>Gammaproteobacteria</taxon>
        <taxon>Lysobacterales</taxon>
        <taxon>Rhodanobacteraceae</taxon>
        <taxon>Luteibacter</taxon>
    </lineage>
</organism>
<dbReference type="OrthoDB" id="7346546at2"/>
<dbReference type="RefSeq" id="WP_132143220.1">
    <property type="nucleotide sequence ID" value="NZ_SMCS01000003.1"/>
</dbReference>
<keyword evidence="1" id="KW-0732">Signal</keyword>
<dbReference type="Pfam" id="PF10986">
    <property type="entry name" value="ZrgA"/>
    <property type="match status" value="1"/>
</dbReference>
<dbReference type="AlphaFoldDB" id="A0A4R3YQK0"/>
<evidence type="ECO:0000256" key="1">
    <source>
        <dbReference type="SAM" id="SignalP"/>
    </source>
</evidence>
<accession>A0A4R3YQK0</accession>
<keyword evidence="3" id="KW-1185">Reference proteome</keyword>
<gene>
    <name evidence="2" type="ORF">EC912_103166</name>
</gene>
<comment type="caution">
    <text evidence="2">The sequence shown here is derived from an EMBL/GenBank/DDBJ whole genome shotgun (WGS) entry which is preliminary data.</text>
</comment>
<reference evidence="2 3" key="1">
    <citation type="submission" date="2019-03" db="EMBL/GenBank/DDBJ databases">
        <title>Above-ground endophytic microbial communities from plants in different locations in the United States.</title>
        <authorList>
            <person name="Frank C."/>
        </authorList>
    </citation>
    <scope>NUCLEOTIDE SEQUENCE [LARGE SCALE GENOMIC DNA]</scope>
    <source>
        <strain evidence="2 3">LP_13_YM</strain>
    </source>
</reference>